<dbReference type="STRING" id="521098.Aaci_2558"/>
<evidence type="ECO:0000313" key="3">
    <source>
        <dbReference type="Proteomes" id="UP000001917"/>
    </source>
</evidence>
<dbReference type="PANTHER" id="PTHR43591:SF24">
    <property type="entry name" value="2-METHOXY-6-POLYPRENYL-1,4-BENZOQUINOL METHYLASE, MITOCHONDRIAL"/>
    <property type="match status" value="1"/>
</dbReference>
<evidence type="ECO:0000313" key="2">
    <source>
        <dbReference type="EMBL" id="ACV59562.1"/>
    </source>
</evidence>
<feature type="domain" description="Methyltransferase type 11" evidence="1">
    <location>
        <begin position="56"/>
        <end position="159"/>
    </location>
</feature>
<dbReference type="KEGG" id="aac:Aaci_2558"/>
<accession>C8WT47</accession>
<dbReference type="AlphaFoldDB" id="C8WT47"/>
<dbReference type="HOGENOM" id="CLU_965198_0_0_9"/>
<dbReference type="eggNOG" id="COG2226">
    <property type="taxonomic scope" value="Bacteria"/>
</dbReference>
<dbReference type="GO" id="GO:0008757">
    <property type="term" value="F:S-adenosylmethionine-dependent methyltransferase activity"/>
    <property type="evidence" value="ECO:0007669"/>
    <property type="project" value="InterPro"/>
</dbReference>
<name>C8WT47_ALIAD</name>
<keyword evidence="2" id="KW-0808">Transferase</keyword>
<dbReference type="GO" id="GO:0032259">
    <property type="term" value="P:methylation"/>
    <property type="evidence" value="ECO:0007669"/>
    <property type="project" value="UniProtKB-KW"/>
</dbReference>
<reference evidence="2 3" key="2">
    <citation type="journal article" date="2010" name="Stand. Genomic Sci.">
        <title>Complete genome sequence of Alicyclobacillus acidocaldarius type strain (104-IA).</title>
        <authorList>
            <person name="Mavromatis K."/>
            <person name="Sikorski J."/>
            <person name="Lapidus A."/>
            <person name="Glavina Del Rio T."/>
            <person name="Copeland A."/>
            <person name="Tice H."/>
            <person name="Cheng J.F."/>
            <person name="Lucas S."/>
            <person name="Chen F."/>
            <person name="Nolan M."/>
            <person name="Bruce D."/>
            <person name="Goodwin L."/>
            <person name="Pitluck S."/>
            <person name="Ivanova N."/>
            <person name="Ovchinnikova G."/>
            <person name="Pati A."/>
            <person name="Chen A."/>
            <person name="Palaniappan K."/>
            <person name="Land M."/>
            <person name="Hauser L."/>
            <person name="Chang Y.J."/>
            <person name="Jeffries C.D."/>
            <person name="Chain P."/>
            <person name="Meincke L."/>
            <person name="Sims D."/>
            <person name="Chertkov O."/>
            <person name="Han C."/>
            <person name="Brettin T."/>
            <person name="Detter J.C."/>
            <person name="Wahrenburg C."/>
            <person name="Rohde M."/>
            <person name="Pukall R."/>
            <person name="Goker M."/>
            <person name="Bristow J."/>
            <person name="Eisen J.A."/>
            <person name="Markowitz V."/>
            <person name="Hugenholtz P."/>
            <person name="Klenk H.P."/>
            <person name="Kyrpides N.C."/>
        </authorList>
    </citation>
    <scope>NUCLEOTIDE SEQUENCE [LARGE SCALE GENOMIC DNA]</scope>
    <source>
        <strain evidence="3">ATCC 27009 / DSM 446 / BCRC 14685 / JCM 5260 / KCTC 1825 / NBRC 15652 / NCIMB 11725 / NRRL B-14509 / 104-IA</strain>
    </source>
</reference>
<dbReference type="EMBL" id="CP001727">
    <property type="protein sequence ID" value="ACV59562.1"/>
    <property type="molecule type" value="Genomic_DNA"/>
</dbReference>
<protein>
    <submittedName>
        <fullName evidence="2">Methyltransferase type 11</fullName>
    </submittedName>
</protein>
<dbReference type="CDD" id="cd02440">
    <property type="entry name" value="AdoMet_MTases"/>
    <property type="match status" value="1"/>
</dbReference>
<keyword evidence="3" id="KW-1185">Reference proteome</keyword>
<dbReference type="RefSeq" id="WP_012811801.1">
    <property type="nucleotide sequence ID" value="NC_013205.1"/>
</dbReference>
<dbReference type="Pfam" id="PF08241">
    <property type="entry name" value="Methyltransf_11"/>
    <property type="match status" value="1"/>
</dbReference>
<proteinExistence type="predicted"/>
<dbReference type="PANTHER" id="PTHR43591">
    <property type="entry name" value="METHYLTRANSFERASE"/>
    <property type="match status" value="1"/>
</dbReference>
<dbReference type="InterPro" id="IPR013216">
    <property type="entry name" value="Methyltransf_11"/>
</dbReference>
<dbReference type="InterPro" id="IPR029063">
    <property type="entry name" value="SAM-dependent_MTases_sf"/>
</dbReference>
<organism evidence="2 3">
    <name type="scientific">Alicyclobacillus acidocaldarius subsp. acidocaldarius (strain ATCC 27009 / DSM 446 / BCRC 14685 / JCM 5260 / KCTC 1825 / NBRC 15652 / NCIMB 11725 / NRRL B-14509 / 104-IA)</name>
    <name type="common">Bacillus acidocaldarius</name>
    <dbReference type="NCBI Taxonomy" id="521098"/>
    <lineage>
        <taxon>Bacteria</taxon>
        <taxon>Bacillati</taxon>
        <taxon>Bacillota</taxon>
        <taxon>Bacilli</taxon>
        <taxon>Bacillales</taxon>
        <taxon>Alicyclobacillaceae</taxon>
        <taxon>Alicyclobacillus</taxon>
    </lineage>
</organism>
<reference evidence="3" key="1">
    <citation type="submission" date="2009-09" db="EMBL/GenBank/DDBJ databases">
        <title>The complete chromosome of Alicyclobacillus acidocaldarius subsp. acidocaldarius DSM 446.</title>
        <authorList>
            <consortium name="US DOE Joint Genome Institute (JGI-PGF)"/>
            <person name="Lucas S."/>
            <person name="Copeland A."/>
            <person name="Lapidus A."/>
            <person name="Glavina del Rio T."/>
            <person name="Dalin E."/>
            <person name="Tice H."/>
            <person name="Bruce D."/>
            <person name="Goodwin L."/>
            <person name="Pitluck S."/>
            <person name="Kyrpides N."/>
            <person name="Mavromatis K."/>
            <person name="Ivanova N."/>
            <person name="Ovchinnikova G."/>
            <person name="Chertkov O."/>
            <person name="Sims D."/>
            <person name="Brettin T."/>
            <person name="Detter J.C."/>
            <person name="Han C."/>
            <person name="Larimer F."/>
            <person name="Land M."/>
            <person name="Hauser L."/>
            <person name="Markowitz V."/>
            <person name="Cheng J.-F."/>
            <person name="Hugenholtz P."/>
            <person name="Woyke T."/>
            <person name="Wu D."/>
            <person name="Pukall R."/>
            <person name="Klenk H.-P."/>
            <person name="Eisen J.A."/>
        </authorList>
    </citation>
    <scope>NUCLEOTIDE SEQUENCE [LARGE SCALE GENOMIC DNA]</scope>
    <source>
        <strain evidence="3">ATCC 27009 / DSM 446 / BCRC 14685 / JCM 5260 / KCTC 1825 / NBRC 15652 / NCIMB 11725 / NRRL B-14509 / 104-IA</strain>
    </source>
</reference>
<sequence>MDRSLDRLQIVDDVMQAFADREDITDKWLIRQTIATAAMRRAILATLPMRPGMHIVDVGCGYGALLFDIAAMHSVHVTGIDHSPAALAVDEEILSTLAARGALKDGASITLQRGDAMALPLPDGFADGVVSRFLFQHIPNSRTAAAEMFRILRSEGFVCAIDSDDALSIEYPADPPAVTRAKDALKSLQRAKGGVREVGRQLASIFHDAGFSITQTFVVPQAVYSLAPSDLARDILAEQLQAGRQELVARGILTKPEYLELLRDLRQEEARWQFSMHAEIAVIAQKPS</sequence>
<gene>
    <name evidence="2" type="ordered locus">Aaci_2558</name>
</gene>
<dbReference type="Gene3D" id="3.40.50.150">
    <property type="entry name" value="Vaccinia Virus protein VP39"/>
    <property type="match status" value="1"/>
</dbReference>
<dbReference type="Proteomes" id="UP000001917">
    <property type="component" value="Chromosome"/>
</dbReference>
<keyword evidence="2" id="KW-0489">Methyltransferase</keyword>
<evidence type="ECO:0000259" key="1">
    <source>
        <dbReference type="Pfam" id="PF08241"/>
    </source>
</evidence>
<dbReference type="SUPFAM" id="SSF53335">
    <property type="entry name" value="S-adenosyl-L-methionine-dependent methyltransferases"/>
    <property type="match status" value="1"/>
</dbReference>